<evidence type="ECO:0000256" key="3">
    <source>
        <dbReference type="ARBA" id="ARBA00022840"/>
    </source>
</evidence>
<dbReference type="AlphaFoldDB" id="A0A3Q9BRC5"/>
<proteinExistence type="predicted"/>
<keyword evidence="3" id="KW-0067">ATP-binding</keyword>
<dbReference type="EMBL" id="CP034464">
    <property type="protein sequence ID" value="AZP12767.1"/>
    <property type="molecule type" value="Genomic_DNA"/>
</dbReference>
<evidence type="ECO:0000256" key="1">
    <source>
        <dbReference type="ARBA" id="ARBA00022741"/>
    </source>
</evidence>
<feature type="domain" description="Carboxyltransferase" evidence="4">
    <location>
        <begin position="38"/>
        <end position="317"/>
    </location>
</feature>
<evidence type="ECO:0000259" key="4">
    <source>
        <dbReference type="SMART" id="SM00797"/>
    </source>
</evidence>
<dbReference type="Gene3D" id="2.40.100.10">
    <property type="entry name" value="Cyclophilin-like"/>
    <property type="match status" value="1"/>
</dbReference>
<dbReference type="InterPro" id="IPR029000">
    <property type="entry name" value="Cyclophilin-like_dom_sf"/>
</dbReference>
<dbReference type="NCBIfam" id="TIGR00724">
    <property type="entry name" value="urea_amlyse_rel"/>
    <property type="match status" value="1"/>
</dbReference>
<dbReference type="GO" id="GO:0016740">
    <property type="term" value="F:transferase activity"/>
    <property type="evidence" value="ECO:0007669"/>
    <property type="project" value="UniProtKB-KW"/>
</dbReference>
<accession>A0A3Q9BRC5</accession>
<dbReference type="InterPro" id="IPR003778">
    <property type="entry name" value="CT_A_B"/>
</dbReference>
<dbReference type="OrthoDB" id="9768696at2"/>
<dbReference type="Proteomes" id="UP000275663">
    <property type="component" value="Chromosome"/>
</dbReference>
<evidence type="ECO:0000256" key="2">
    <source>
        <dbReference type="ARBA" id="ARBA00022801"/>
    </source>
</evidence>
<dbReference type="GO" id="GO:0016787">
    <property type="term" value="F:hydrolase activity"/>
    <property type="evidence" value="ECO:0007669"/>
    <property type="project" value="UniProtKB-KW"/>
</dbReference>
<dbReference type="PANTHER" id="PTHR43309:SF3">
    <property type="entry name" value="5-OXOPROLINASE SUBUNIT C"/>
    <property type="match status" value="1"/>
</dbReference>
<dbReference type="Pfam" id="PF02626">
    <property type="entry name" value="CT_A_B"/>
    <property type="match status" value="1"/>
</dbReference>
<evidence type="ECO:0000313" key="5">
    <source>
        <dbReference type="EMBL" id="AZP12767.1"/>
    </source>
</evidence>
<sequence>MNQRQAKSKPKRKPATLEVLRAGIQTTVQDQGRSGYRHLGVAQSGALDAPALLLANRLVNNPGHFAGLEMVVGPIALRFSDASCLAICGADFDADLDGVALRSGWRVYAQPGQVLTWRGARQGMRAYLAVAGGIAVPEVLGSRSTDIAAQFGGFMGRALQHGDQLPIDVVAAAARCERSVGCLQRLWTPELRVLPGPEYAEFGAQAQQAFWQQAWGVSHQSNRMGYRLEGTPLMRAASGDLLSHAVMPGVIQVPPNGLPIVLLADAQATGGYPRIGVVIAADLWKLAQARPGTRFCFIQSDLAQAQAAQKKWQQEQYRLEWSLYGR</sequence>
<protein>
    <submittedName>
        <fullName evidence="5">Biotin-dependent carboxyltransferase family protein</fullName>
    </submittedName>
</protein>
<keyword evidence="6" id="KW-1185">Reference proteome</keyword>
<keyword evidence="5" id="KW-0808">Transferase</keyword>
<dbReference type="GO" id="GO:0005524">
    <property type="term" value="F:ATP binding"/>
    <property type="evidence" value="ECO:0007669"/>
    <property type="project" value="UniProtKB-KW"/>
</dbReference>
<name>A0A3Q9BRC5_9BURK</name>
<dbReference type="InterPro" id="IPR052708">
    <property type="entry name" value="PxpC"/>
</dbReference>
<dbReference type="SMART" id="SM00797">
    <property type="entry name" value="AHS2"/>
    <property type="match status" value="1"/>
</dbReference>
<gene>
    <name evidence="5" type="ORF">EJN92_12610</name>
</gene>
<organism evidence="5 6">
    <name type="scientific">Undibacterium parvum</name>
    <dbReference type="NCBI Taxonomy" id="401471"/>
    <lineage>
        <taxon>Bacteria</taxon>
        <taxon>Pseudomonadati</taxon>
        <taxon>Pseudomonadota</taxon>
        <taxon>Betaproteobacteria</taxon>
        <taxon>Burkholderiales</taxon>
        <taxon>Oxalobacteraceae</taxon>
        <taxon>Undibacterium</taxon>
    </lineage>
</organism>
<keyword evidence="1" id="KW-0547">Nucleotide-binding</keyword>
<dbReference type="PANTHER" id="PTHR43309">
    <property type="entry name" value="5-OXOPROLINASE SUBUNIT C"/>
    <property type="match status" value="1"/>
</dbReference>
<keyword evidence="2" id="KW-0378">Hydrolase</keyword>
<dbReference type="KEGG" id="upv:EJN92_12610"/>
<evidence type="ECO:0000313" key="6">
    <source>
        <dbReference type="Proteomes" id="UP000275663"/>
    </source>
</evidence>
<reference evidence="5 6" key="1">
    <citation type="journal article" date="2011" name="Int. J. Syst. Evol. Microbiol.">
        <title>Description of Undibacterium oligocarboniphilum sp. nov., isolated from purified water, and Undibacterium pigrum strain CCUG 49012 as the type strain of Undibacterium parvum sp. nov., and emended descriptions of the genus Undibacterium and the species Undibacterium pigrum.</title>
        <authorList>
            <person name="Eder W."/>
            <person name="Wanner G."/>
            <person name="Ludwig W."/>
            <person name="Busse H.J."/>
            <person name="Ziemke-Kageler F."/>
            <person name="Lang E."/>
        </authorList>
    </citation>
    <scope>NUCLEOTIDE SEQUENCE [LARGE SCALE GENOMIC DNA]</scope>
    <source>
        <strain evidence="5 6">DSM 23061</strain>
    </source>
</reference>
<dbReference type="SUPFAM" id="SSF50891">
    <property type="entry name" value="Cyclophilin-like"/>
    <property type="match status" value="1"/>
</dbReference>
<dbReference type="RefSeq" id="WP_126128146.1">
    <property type="nucleotide sequence ID" value="NZ_CP034464.1"/>
</dbReference>